<gene>
    <name evidence="1" type="ORF">TVG0699464</name>
</gene>
<name>Q97AW6_THEVO</name>
<dbReference type="GeneID" id="24779914"/>
<dbReference type="AlphaFoldDB" id="Q97AW6"/>
<evidence type="ECO:0000313" key="2">
    <source>
        <dbReference type="Proteomes" id="UP000001017"/>
    </source>
</evidence>
<protein>
    <submittedName>
        <fullName evidence="1">TVG0699464 protein</fullName>
    </submittedName>
</protein>
<keyword evidence="2" id="KW-1185">Reference proteome</keyword>
<accession>Q97AW6</accession>
<dbReference type="PaxDb" id="273116-14324909"/>
<reference evidence="1 2" key="1">
    <citation type="journal article" date="1999" name="Proc. Jpn. Acad.">
        <title>Determination of the complete genomic DNA sequence of Thermoplasma volvanium GSS1.</title>
        <authorList>
            <person name="Kawashima T."/>
            <person name="Yamamoto Y."/>
            <person name="Aramaki H."/>
            <person name="Nunoshiba T."/>
            <person name="Kawamoto T."/>
            <person name="Watanabe K."/>
            <person name="Yamazaki M."/>
            <person name="Kanehori K."/>
            <person name="Amano N."/>
            <person name="Ohya Y."/>
            <person name="Makino K."/>
            <person name="Suzuki M."/>
        </authorList>
    </citation>
    <scope>NUCLEOTIDE SEQUENCE [LARGE SCALE GENOMIC DNA]</scope>
    <source>
        <strain evidence="2">ATCC 51530 / DSM 4299 / JCM 9571 / NBRC 15438 / GSS1</strain>
    </source>
</reference>
<dbReference type="EMBL" id="BA000011">
    <property type="protein sequence ID" value="BAB59835.1"/>
    <property type="molecule type" value="Genomic_DNA"/>
</dbReference>
<evidence type="ECO:0000313" key="1">
    <source>
        <dbReference type="EMBL" id="BAB59835.1"/>
    </source>
</evidence>
<organism evidence="1 2">
    <name type="scientific">Thermoplasma volcanium (strain ATCC 51530 / DSM 4299 / JCM 9571 / NBRC 15438 / GSS1)</name>
    <dbReference type="NCBI Taxonomy" id="273116"/>
    <lineage>
        <taxon>Archaea</taxon>
        <taxon>Methanobacteriati</taxon>
        <taxon>Thermoplasmatota</taxon>
        <taxon>Thermoplasmata</taxon>
        <taxon>Thermoplasmatales</taxon>
        <taxon>Thermoplasmataceae</taxon>
        <taxon>Thermoplasma</taxon>
    </lineage>
</organism>
<sequence>MVDPGSFLNLVIATFKAFPEYLKLIVNPIKNKKCHDIIMKHTNMISDLISIIGQTTSDKYEMYYNLVLTLEQTVAILSKNCY</sequence>
<dbReference type="STRING" id="273116.gene:9381481"/>
<dbReference type="RefSeq" id="WP_048053959.1">
    <property type="nucleotide sequence ID" value="NC_002689.2"/>
</dbReference>
<dbReference type="KEGG" id="tvo:TVG0699464"/>
<dbReference type="HOGENOM" id="CLU_2550490_0_0_2"/>
<dbReference type="Proteomes" id="UP000001017">
    <property type="component" value="Chromosome"/>
</dbReference>
<reference evidence="1 2" key="2">
    <citation type="journal article" date="2000" name="Proc. Natl. Acad. Sci. U.S.A.">
        <title>Archaeal adaptation to higher temperatures revealed by genomic sequence of Thermoplasma volcanium.</title>
        <authorList>
            <person name="Kawashima T."/>
            <person name="Amano N."/>
            <person name="Koike H."/>
            <person name="Makino S."/>
            <person name="Higuchi S."/>
            <person name="Kawashima-Ohya Y."/>
            <person name="Watanabe K."/>
            <person name="Yamazaki M."/>
            <person name="Kanehori K."/>
            <person name="Kawamoto T."/>
            <person name="Nunoshiba T."/>
            <person name="Yamamoto Y."/>
            <person name="Aramaki H."/>
            <person name="Makino K."/>
            <person name="Suzuki M."/>
        </authorList>
    </citation>
    <scope>NUCLEOTIDE SEQUENCE [LARGE SCALE GENOMIC DNA]</scope>
    <source>
        <strain evidence="2">ATCC 51530 / DSM 4299 / JCM 9571 / NBRC 15438 / GSS1</strain>
    </source>
</reference>
<proteinExistence type="predicted"/>